<comment type="similarity">
    <text evidence="2 7">Belongs to the HSF family.</text>
</comment>
<name>A0A2P4SNP4_BAMTH</name>
<dbReference type="PANTHER" id="PTHR10015">
    <property type="entry name" value="HEAT SHOCK TRANSCRIPTION FACTOR"/>
    <property type="match status" value="1"/>
</dbReference>
<proteinExistence type="inferred from homology"/>
<evidence type="ECO:0000259" key="8">
    <source>
        <dbReference type="SMART" id="SM00415"/>
    </source>
</evidence>
<dbReference type="GO" id="GO:0005634">
    <property type="term" value="C:nucleus"/>
    <property type="evidence" value="ECO:0007669"/>
    <property type="project" value="UniProtKB-SubCell"/>
</dbReference>
<keyword evidence="4" id="KW-0238">DNA-binding</keyword>
<evidence type="ECO:0000313" key="9">
    <source>
        <dbReference type="EMBL" id="POI25742.1"/>
    </source>
</evidence>
<protein>
    <recommendedName>
        <fullName evidence="8">HSF-type DNA-binding domain-containing protein</fullName>
    </recommendedName>
</protein>
<dbReference type="InterPro" id="IPR036388">
    <property type="entry name" value="WH-like_DNA-bd_sf"/>
</dbReference>
<keyword evidence="6" id="KW-0539">Nucleus</keyword>
<dbReference type="EMBL" id="PPHD01032432">
    <property type="protein sequence ID" value="POI25742.1"/>
    <property type="molecule type" value="Genomic_DNA"/>
</dbReference>
<dbReference type="GO" id="GO:0043565">
    <property type="term" value="F:sequence-specific DNA binding"/>
    <property type="evidence" value="ECO:0007669"/>
    <property type="project" value="InterPro"/>
</dbReference>
<evidence type="ECO:0000256" key="3">
    <source>
        <dbReference type="ARBA" id="ARBA00023015"/>
    </source>
</evidence>
<organism evidence="9 10">
    <name type="scientific">Bambusicola thoracicus</name>
    <name type="common">Chinese bamboo-partridge</name>
    <name type="synonym">Perdix thoracica</name>
    <dbReference type="NCBI Taxonomy" id="9083"/>
    <lineage>
        <taxon>Eukaryota</taxon>
        <taxon>Metazoa</taxon>
        <taxon>Chordata</taxon>
        <taxon>Craniata</taxon>
        <taxon>Vertebrata</taxon>
        <taxon>Euteleostomi</taxon>
        <taxon>Archelosauria</taxon>
        <taxon>Archosauria</taxon>
        <taxon>Dinosauria</taxon>
        <taxon>Saurischia</taxon>
        <taxon>Theropoda</taxon>
        <taxon>Coelurosauria</taxon>
        <taxon>Aves</taxon>
        <taxon>Neognathae</taxon>
        <taxon>Galloanserae</taxon>
        <taxon>Galliformes</taxon>
        <taxon>Phasianidae</taxon>
        <taxon>Perdicinae</taxon>
        <taxon>Bambusicola</taxon>
    </lineage>
</organism>
<dbReference type="FunFam" id="1.10.10.10:FF:000349">
    <property type="entry name" value="Heat shock transcription factor, Y-linked"/>
    <property type="match status" value="1"/>
</dbReference>
<dbReference type="PANTHER" id="PTHR10015:SF336">
    <property type="entry name" value="HEAT SHOCK TRANSCRIPTION FACTOR, Y-LINKED"/>
    <property type="match status" value="1"/>
</dbReference>
<evidence type="ECO:0000256" key="4">
    <source>
        <dbReference type="ARBA" id="ARBA00023125"/>
    </source>
</evidence>
<keyword evidence="10" id="KW-1185">Reference proteome</keyword>
<dbReference type="InterPro" id="IPR000232">
    <property type="entry name" value="HSF_DNA-bd"/>
</dbReference>
<dbReference type="SUPFAM" id="SSF46785">
    <property type="entry name" value="Winged helix' DNA-binding domain"/>
    <property type="match status" value="1"/>
</dbReference>
<dbReference type="Proteomes" id="UP000237246">
    <property type="component" value="Unassembled WGS sequence"/>
</dbReference>
<reference evidence="9 10" key="1">
    <citation type="submission" date="2018-01" db="EMBL/GenBank/DDBJ databases">
        <title>Comparison of the Chinese Bamboo Partridge and Red Junglefowl genome sequences highlights the importance of demography in genome evolution.</title>
        <authorList>
            <person name="Tiley G.P."/>
            <person name="Kimball R.T."/>
            <person name="Braun E.L."/>
            <person name="Burleigh J.G."/>
        </authorList>
    </citation>
    <scope>NUCLEOTIDE SEQUENCE [LARGE SCALE GENOMIC DNA]</scope>
    <source>
        <strain evidence="9">RTK389</strain>
        <tissue evidence="9">Blood</tissue>
    </source>
</reference>
<dbReference type="GO" id="GO:0003700">
    <property type="term" value="F:DNA-binding transcription factor activity"/>
    <property type="evidence" value="ECO:0007669"/>
    <property type="project" value="InterPro"/>
</dbReference>
<accession>A0A2P4SNP4</accession>
<sequence length="112" mass="12989">STCRYTVISAALTFPQKLWVLVESYQFKSIWWGQNGSCIVIDQEMFQIEVLGKKGSVRVFGTENMKSFTRQLNMYGFTKMQRDSERSASLPEFLAEEEAFAAHRKVHQLLRT</sequence>
<evidence type="ECO:0000256" key="1">
    <source>
        <dbReference type="ARBA" id="ARBA00004123"/>
    </source>
</evidence>
<dbReference type="AlphaFoldDB" id="A0A2P4SNP4"/>
<keyword evidence="3" id="KW-0805">Transcription regulation</keyword>
<dbReference type="SMART" id="SM00415">
    <property type="entry name" value="HSF"/>
    <property type="match status" value="1"/>
</dbReference>
<comment type="subcellular location">
    <subcellularLocation>
        <location evidence="1">Nucleus</location>
    </subcellularLocation>
</comment>
<dbReference type="InterPro" id="IPR036390">
    <property type="entry name" value="WH_DNA-bd_sf"/>
</dbReference>
<feature type="non-terminal residue" evidence="9">
    <location>
        <position position="1"/>
    </location>
</feature>
<evidence type="ECO:0000256" key="5">
    <source>
        <dbReference type="ARBA" id="ARBA00023163"/>
    </source>
</evidence>
<gene>
    <name evidence="9" type="ORF">CIB84_010508</name>
</gene>
<dbReference type="OrthoDB" id="6418155at2759"/>
<feature type="domain" description="HSF-type DNA-binding" evidence="8">
    <location>
        <begin position="10"/>
        <end position="105"/>
    </location>
</feature>
<dbReference type="Gene3D" id="1.10.10.10">
    <property type="entry name" value="Winged helix-like DNA-binding domain superfamily/Winged helix DNA-binding domain"/>
    <property type="match status" value="1"/>
</dbReference>
<comment type="caution">
    <text evidence="9">The sequence shown here is derived from an EMBL/GenBank/DDBJ whole genome shotgun (WGS) entry which is preliminary data.</text>
</comment>
<keyword evidence="5" id="KW-0804">Transcription</keyword>
<evidence type="ECO:0000313" key="10">
    <source>
        <dbReference type="Proteomes" id="UP000237246"/>
    </source>
</evidence>
<dbReference type="Pfam" id="PF00447">
    <property type="entry name" value="HSF_DNA-bind"/>
    <property type="match status" value="1"/>
</dbReference>
<evidence type="ECO:0000256" key="7">
    <source>
        <dbReference type="RuleBase" id="RU004020"/>
    </source>
</evidence>
<evidence type="ECO:0000256" key="2">
    <source>
        <dbReference type="ARBA" id="ARBA00006403"/>
    </source>
</evidence>
<evidence type="ECO:0000256" key="6">
    <source>
        <dbReference type="ARBA" id="ARBA00023242"/>
    </source>
</evidence>